<evidence type="ECO:0000256" key="2">
    <source>
        <dbReference type="SAM" id="Phobius"/>
    </source>
</evidence>
<keyword evidence="2" id="KW-0812">Transmembrane</keyword>
<proteinExistence type="inferred from homology"/>
<protein>
    <submittedName>
        <fullName evidence="4">EamA family transporter</fullName>
    </submittedName>
</protein>
<evidence type="ECO:0000259" key="3">
    <source>
        <dbReference type="Pfam" id="PF00892"/>
    </source>
</evidence>
<dbReference type="InterPro" id="IPR000620">
    <property type="entry name" value="EamA_dom"/>
</dbReference>
<feature type="transmembrane region" description="Helical" evidence="2">
    <location>
        <begin position="203"/>
        <end position="223"/>
    </location>
</feature>
<evidence type="ECO:0000313" key="5">
    <source>
        <dbReference type="Proteomes" id="UP001164390"/>
    </source>
</evidence>
<keyword evidence="2" id="KW-0472">Membrane</keyword>
<feature type="transmembrane region" description="Helical" evidence="2">
    <location>
        <begin position="175"/>
        <end position="197"/>
    </location>
</feature>
<comment type="similarity">
    <text evidence="1">Belongs to the EamA transporter family.</text>
</comment>
<evidence type="ECO:0000313" key="4">
    <source>
        <dbReference type="EMBL" id="UYM03522.1"/>
    </source>
</evidence>
<keyword evidence="5" id="KW-1185">Reference proteome</keyword>
<accession>A0AA46YIX8</accession>
<sequence>MAVLLALVSAGAYGLSDFLGGIFSRRSAPWPIAVVGQSSSAVCALVLAVAIGGTVTAHDWAWGAVAGIGAGVGAAFLYRGLAAGRMSVVAPISALGSAIVPVGVGLLTGDRPSLLAWVGIVFAFPAIYLISRMSDDPAAAHDGGGVVDGVLAGLGFGSMFAILGQVDSDAGMYPLALMQVTSVLSVIATATLLRTAWLPRDRLAWRAAMMGPLGATATGAFLYATHTGLLTLVSVVAALYPALTVLLAAVVLREHIHRTQAVGLALAAAAVSLVAAA</sequence>
<feature type="domain" description="EamA" evidence="3">
    <location>
        <begin position="2"/>
        <end position="131"/>
    </location>
</feature>
<dbReference type="Proteomes" id="UP001164390">
    <property type="component" value="Chromosome"/>
</dbReference>
<feature type="transmembrane region" description="Helical" evidence="2">
    <location>
        <begin position="230"/>
        <end position="252"/>
    </location>
</feature>
<organism evidence="4 5">
    <name type="scientific">Solicola gregarius</name>
    <dbReference type="NCBI Taxonomy" id="2908642"/>
    <lineage>
        <taxon>Bacteria</taxon>
        <taxon>Bacillati</taxon>
        <taxon>Actinomycetota</taxon>
        <taxon>Actinomycetes</taxon>
        <taxon>Propionibacteriales</taxon>
        <taxon>Nocardioidaceae</taxon>
        <taxon>Solicola</taxon>
    </lineage>
</organism>
<dbReference type="GO" id="GO:0016020">
    <property type="term" value="C:membrane"/>
    <property type="evidence" value="ECO:0007669"/>
    <property type="project" value="InterPro"/>
</dbReference>
<dbReference type="EMBL" id="CP094970">
    <property type="protein sequence ID" value="UYM03522.1"/>
    <property type="molecule type" value="Genomic_DNA"/>
</dbReference>
<dbReference type="KEGG" id="sgrg:L0C25_13235"/>
<reference evidence="4" key="1">
    <citation type="submission" date="2022-01" db="EMBL/GenBank/DDBJ databases">
        <title>Nocardioidaceae gen. sp. A5X3R13.</title>
        <authorList>
            <person name="Lopez Marin M.A."/>
            <person name="Uhlik O."/>
        </authorList>
    </citation>
    <scope>NUCLEOTIDE SEQUENCE</scope>
    <source>
        <strain evidence="4">A5X3R13</strain>
    </source>
</reference>
<name>A0AA46YIX8_9ACTN</name>
<keyword evidence="2" id="KW-1133">Transmembrane helix</keyword>
<feature type="transmembrane region" description="Helical" evidence="2">
    <location>
        <begin position="143"/>
        <end position="163"/>
    </location>
</feature>
<dbReference type="AlphaFoldDB" id="A0AA46YIX8"/>
<dbReference type="RefSeq" id="WP_271632132.1">
    <property type="nucleotide sequence ID" value="NZ_CP094970.1"/>
</dbReference>
<feature type="transmembrane region" description="Helical" evidence="2">
    <location>
        <begin position="30"/>
        <end position="53"/>
    </location>
</feature>
<dbReference type="InterPro" id="IPR037185">
    <property type="entry name" value="EmrE-like"/>
</dbReference>
<feature type="transmembrane region" description="Helical" evidence="2">
    <location>
        <begin position="88"/>
        <end position="107"/>
    </location>
</feature>
<dbReference type="SUPFAM" id="SSF103481">
    <property type="entry name" value="Multidrug resistance efflux transporter EmrE"/>
    <property type="match status" value="2"/>
</dbReference>
<feature type="transmembrane region" description="Helical" evidence="2">
    <location>
        <begin position="60"/>
        <end position="82"/>
    </location>
</feature>
<evidence type="ECO:0000256" key="1">
    <source>
        <dbReference type="ARBA" id="ARBA00007362"/>
    </source>
</evidence>
<dbReference type="Pfam" id="PF00892">
    <property type="entry name" value="EamA"/>
    <property type="match status" value="2"/>
</dbReference>
<feature type="transmembrane region" description="Helical" evidence="2">
    <location>
        <begin position="114"/>
        <end position="131"/>
    </location>
</feature>
<gene>
    <name evidence="4" type="ORF">L0C25_13235</name>
</gene>
<feature type="domain" description="EamA" evidence="3">
    <location>
        <begin position="150"/>
        <end position="274"/>
    </location>
</feature>